<dbReference type="InterPro" id="IPR023393">
    <property type="entry name" value="START-like_dom_sf"/>
</dbReference>
<dbReference type="eggNOG" id="COG4978">
    <property type="taxonomic scope" value="Bacteria"/>
</dbReference>
<dbReference type="Gene3D" id="3.30.530.20">
    <property type="match status" value="1"/>
</dbReference>
<dbReference type="SUPFAM" id="SSF55961">
    <property type="entry name" value="Bet v1-like"/>
    <property type="match status" value="1"/>
</dbReference>
<evidence type="ECO:0000313" key="1">
    <source>
        <dbReference type="EMBL" id="SDE62559.1"/>
    </source>
</evidence>
<dbReference type="Proteomes" id="UP000182114">
    <property type="component" value="Unassembled WGS sequence"/>
</dbReference>
<protein>
    <submittedName>
        <fullName evidence="1">Polyketide cyclase / dehydrase and lipid transport</fullName>
    </submittedName>
</protein>
<dbReference type="RefSeq" id="WP_254788240.1">
    <property type="nucleotide sequence ID" value="NZ_FNBD01000002.1"/>
</dbReference>
<dbReference type="InterPro" id="IPR019587">
    <property type="entry name" value="Polyketide_cyclase/dehydratase"/>
</dbReference>
<name>A0A1G7EFY4_9FLAO</name>
<keyword evidence="2" id="KW-1185">Reference proteome</keyword>
<dbReference type="CDD" id="cd07818">
    <property type="entry name" value="SRPBCC_1"/>
    <property type="match status" value="1"/>
</dbReference>
<dbReference type="Pfam" id="PF10604">
    <property type="entry name" value="Polyketide_cyc2"/>
    <property type="match status" value="1"/>
</dbReference>
<dbReference type="AlphaFoldDB" id="A0A1G7EFY4"/>
<dbReference type="EMBL" id="FNBD01000002">
    <property type="protein sequence ID" value="SDE62559.1"/>
    <property type="molecule type" value="Genomic_DNA"/>
</dbReference>
<accession>A0A1G7EFY4</accession>
<organism evidence="1 2">
    <name type="scientific">Cellulophaga baltica</name>
    <dbReference type="NCBI Taxonomy" id="76594"/>
    <lineage>
        <taxon>Bacteria</taxon>
        <taxon>Pseudomonadati</taxon>
        <taxon>Bacteroidota</taxon>
        <taxon>Flavobacteriia</taxon>
        <taxon>Flavobacteriales</taxon>
        <taxon>Flavobacteriaceae</taxon>
        <taxon>Cellulophaga</taxon>
    </lineage>
</organism>
<evidence type="ECO:0000313" key="2">
    <source>
        <dbReference type="Proteomes" id="UP000182114"/>
    </source>
</evidence>
<proteinExistence type="predicted"/>
<reference evidence="2" key="1">
    <citation type="submission" date="2016-10" db="EMBL/GenBank/DDBJ databases">
        <authorList>
            <person name="Varghese N."/>
            <person name="Submissions S."/>
        </authorList>
    </citation>
    <scope>NUCLEOTIDE SEQUENCE [LARGE SCALE GENOMIC DNA]</scope>
    <source>
        <strain evidence="2">DSM 24729</strain>
    </source>
</reference>
<sequence>MNKMMIVSLFAATLVVFVVFGLYNARQLKYIQITKSITINNSIEEVFDMVLYLDNFPKWSPFLAQDPNQKYKITGIDGTIGAKYHWEGNKGKDLGLQEIVSITENKSIKMICDIQKPFAAKPIFDYSFKTTKEGILVTQNFQLESGLMDAFFMWLFGVKSKMEKTNEQGLQLLKKSLENV</sequence>
<gene>
    <name evidence="1" type="ORF">SAMN04487992_102296</name>
</gene>